<feature type="region of interest" description="Disordered" evidence="1">
    <location>
        <begin position="420"/>
        <end position="484"/>
    </location>
</feature>
<feature type="region of interest" description="Disordered" evidence="1">
    <location>
        <begin position="301"/>
        <end position="366"/>
    </location>
</feature>
<proteinExistence type="predicted"/>
<protein>
    <submittedName>
        <fullName evidence="2">Uncharacterized protein</fullName>
    </submittedName>
</protein>
<keyword evidence="3" id="KW-1185">Reference proteome</keyword>
<dbReference type="EMBL" id="JAUIRO010000002">
    <property type="protein sequence ID" value="KAK0727142.1"/>
    <property type="molecule type" value="Genomic_DNA"/>
</dbReference>
<gene>
    <name evidence="2" type="ORF">B0T26DRAFT_764726</name>
</gene>
<evidence type="ECO:0000313" key="2">
    <source>
        <dbReference type="EMBL" id="KAK0727142.1"/>
    </source>
</evidence>
<evidence type="ECO:0000256" key="1">
    <source>
        <dbReference type="SAM" id="MobiDB-lite"/>
    </source>
</evidence>
<reference evidence="2" key="1">
    <citation type="submission" date="2023-06" db="EMBL/GenBank/DDBJ databases">
        <title>Genome-scale phylogeny and comparative genomics of the fungal order Sordariales.</title>
        <authorList>
            <consortium name="Lawrence Berkeley National Laboratory"/>
            <person name="Hensen N."/>
            <person name="Bonometti L."/>
            <person name="Westerberg I."/>
            <person name="Brannstrom I.O."/>
            <person name="Guillou S."/>
            <person name="Cros-Aarteil S."/>
            <person name="Calhoun S."/>
            <person name="Haridas S."/>
            <person name="Kuo A."/>
            <person name="Mondo S."/>
            <person name="Pangilinan J."/>
            <person name="Riley R."/>
            <person name="LaButti K."/>
            <person name="Andreopoulos B."/>
            <person name="Lipzen A."/>
            <person name="Chen C."/>
            <person name="Yanf M."/>
            <person name="Daum C."/>
            <person name="Ng V."/>
            <person name="Clum A."/>
            <person name="Steindorff A."/>
            <person name="Ohm R."/>
            <person name="Martin F."/>
            <person name="Silar P."/>
            <person name="Natvig D."/>
            <person name="Lalanne C."/>
            <person name="Gautier V."/>
            <person name="Ament-velasquez S.L."/>
            <person name="Kruys A."/>
            <person name="Hutchinson M.I."/>
            <person name="Powell A.J."/>
            <person name="Barry K."/>
            <person name="Miller A.N."/>
            <person name="Grigoriev I.V."/>
            <person name="Debuchy R."/>
            <person name="Gladieux P."/>
            <person name="Thoren M.H."/>
            <person name="Johannesson H."/>
        </authorList>
    </citation>
    <scope>NUCLEOTIDE SEQUENCE</scope>
    <source>
        <strain evidence="2">SMH2392-1A</strain>
    </source>
</reference>
<name>A0AA40B428_9PEZI</name>
<feature type="compositionally biased region" description="Basic and acidic residues" evidence="1">
    <location>
        <begin position="96"/>
        <end position="105"/>
    </location>
</feature>
<evidence type="ECO:0000313" key="3">
    <source>
        <dbReference type="Proteomes" id="UP001172101"/>
    </source>
</evidence>
<dbReference type="AlphaFoldDB" id="A0AA40B428"/>
<feature type="compositionally biased region" description="Polar residues" evidence="1">
    <location>
        <begin position="448"/>
        <end position="466"/>
    </location>
</feature>
<dbReference type="Proteomes" id="UP001172101">
    <property type="component" value="Unassembled WGS sequence"/>
</dbReference>
<feature type="compositionally biased region" description="Polar residues" evidence="1">
    <location>
        <begin position="330"/>
        <end position="344"/>
    </location>
</feature>
<feature type="compositionally biased region" description="Polar residues" evidence="1">
    <location>
        <begin position="117"/>
        <end position="134"/>
    </location>
</feature>
<feature type="region of interest" description="Disordered" evidence="1">
    <location>
        <begin position="506"/>
        <end position="583"/>
    </location>
</feature>
<sequence length="583" mass="63708">MEPQSFDLLQWEELCAIPRAPGFIAMNWTEVKLHRSTRGRLRKANPARQRQREYFANARARAAEVKNSSAQGVGAPGPVGTQPEYDDQALERMRQKPLAKKDWGVSRRSILGPAKNRPNQVSDNRASGNKTSGEAVQDVQKRRATLHESELEARKGDLKRLREAIQPTNRMQDNPDFDAVFRERLPLSSLPLSSSQIAGENPRREERLISGRMEPPINSVEAVEGSQESVECLRVSPGVSEISREVRERSQSQPRLTDAALNRFTDPKPSGLEGLGQAFGSISSSLILSRFEDLMSRIHRRHEQTRTQKEAPPLDSQMHVPDDDPAPHQQDGNMQTNVSRQTPPTAAEQIAAPSCKSDPDQAWKSFLFGGESTDGVEEAAFDEAKRDVARDLQPSTYSSCIGDKPLSDWDSNIAAAGTVHTNGDESSGFANDVLSSAGASASRKATLRPSSTGVMSDPTSAGQDVATRNHSDDRTGGSMSDTLAHPAMSTTSLAVEPARSKVGVNDRFVPPKLSVGSRSSLKRLNEAPMPVSTVGNRRARRKIRARDGQANIRALPSYNSDPIEDIKDVGETRPSLFGSLDLA</sequence>
<dbReference type="GeneID" id="85329720"/>
<organism evidence="2 3">
    <name type="scientific">Lasiosphaeria miniovina</name>
    <dbReference type="NCBI Taxonomy" id="1954250"/>
    <lineage>
        <taxon>Eukaryota</taxon>
        <taxon>Fungi</taxon>
        <taxon>Dikarya</taxon>
        <taxon>Ascomycota</taxon>
        <taxon>Pezizomycotina</taxon>
        <taxon>Sordariomycetes</taxon>
        <taxon>Sordariomycetidae</taxon>
        <taxon>Sordariales</taxon>
        <taxon>Lasiosphaeriaceae</taxon>
        <taxon>Lasiosphaeria</taxon>
    </lineage>
</organism>
<feature type="compositionally biased region" description="Polar residues" evidence="1">
    <location>
        <begin position="420"/>
        <end position="439"/>
    </location>
</feature>
<feature type="region of interest" description="Disordered" evidence="1">
    <location>
        <begin position="96"/>
        <end position="138"/>
    </location>
</feature>
<comment type="caution">
    <text evidence="2">The sequence shown here is derived from an EMBL/GenBank/DDBJ whole genome shotgun (WGS) entry which is preliminary data.</text>
</comment>
<accession>A0AA40B428</accession>
<dbReference type="RefSeq" id="XP_060299998.1">
    <property type="nucleotide sequence ID" value="XM_060446450.1"/>
</dbReference>